<dbReference type="InterPro" id="IPR002641">
    <property type="entry name" value="PNPLA_dom"/>
</dbReference>
<evidence type="ECO:0000256" key="3">
    <source>
        <dbReference type="SAM" id="Phobius"/>
    </source>
</evidence>
<feature type="transmembrane region" description="Helical" evidence="3">
    <location>
        <begin position="189"/>
        <end position="211"/>
    </location>
</feature>
<feature type="transmembrane region" description="Helical" evidence="3">
    <location>
        <begin position="233"/>
        <end position="258"/>
    </location>
</feature>
<name>A0ABU8VNG5_9BURK</name>
<evidence type="ECO:0000313" key="5">
    <source>
        <dbReference type="EMBL" id="MEJ8815204.1"/>
    </source>
</evidence>
<feature type="compositionally biased region" description="Low complexity" evidence="2">
    <location>
        <begin position="1241"/>
        <end position="1261"/>
    </location>
</feature>
<evidence type="ECO:0000259" key="4">
    <source>
        <dbReference type="Pfam" id="PF01734"/>
    </source>
</evidence>
<feature type="transmembrane region" description="Helical" evidence="3">
    <location>
        <begin position="406"/>
        <end position="428"/>
    </location>
</feature>
<reference evidence="5 6" key="1">
    <citation type="submission" date="2024-03" db="EMBL/GenBank/DDBJ databases">
        <title>Novel species of the genus Variovorax.</title>
        <authorList>
            <person name="Liu Q."/>
            <person name="Xin Y.-H."/>
        </authorList>
    </citation>
    <scope>NUCLEOTIDE SEQUENCE [LARGE SCALE GENOMIC DNA]</scope>
    <source>
        <strain evidence="5 6">KACC 18899</strain>
    </source>
</reference>
<dbReference type="Proteomes" id="UP001365846">
    <property type="component" value="Unassembled WGS sequence"/>
</dbReference>
<feature type="region of interest" description="Disordered" evidence="2">
    <location>
        <begin position="1196"/>
        <end position="1269"/>
    </location>
</feature>
<keyword evidence="6" id="KW-1185">Reference proteome</keyword>
<feature type="domain" description="PNPLA" evidence="4">
    <location>
        <begin position="65"/>
        <end position="165"/>
    </location>
</feature>
<dbReference type="PANTHER" id="PTHR10728:SF40">
    <property type="entry name" value="PATATIN FAMILY PROTEIN"/>
    <property type="match status" value="1"/>
</dbReference>
<dbReference type="PANTHER" id="PTHR10728">
    <property type="entry name" value="CYTOSOLIC PHOSPHOLIPASE A2"/>
    <property type="match status" value="1"/>
</dbReference>
<proteinExistence type="predicted"/>
<feature type="transmembrane region" description="Helical" evidence="3">
    <location>
        <begin position="382"/>
        <end position="400"/>
    </location>
</feature>
<dbReference type="EMBL" id="JBBKZU010000018">
    <property type="protein sequence ID" value="MEJ8815204.1"/>
    <property type="molecule type" value="Genomic_DNA"/>
</dbReference>
<keyword evidence="3" id="KW-0812">Transmembrane</keyword>
<accession>A0ABU8VNG5</accession>
<sequence length="1397" mass="149474">MSDSVEAVVGVQPAQAGKSDPSTIDSASDKPAGIPPDPIEKEVAKRRKNLGGSEPLSDKDPLWGLALSGGGIRSATFCFGVLRALANRQLLLRFDLLSTVSGGGYIGTTVGSLFHRAANGDEARKVQEAINGQFPSLDGGGKPGGEKSTSWFLWWLRANGRYLIPRGVKDTTFAVALYLRNLAGIHFELGLIAILIGLVLCAVDLGVWWALEQLGYLFPNRDFFELLRWIPNWLPTISVALPFLILSAARLGAAYWAVPWAQAHAKGVSAGPSASHGPPAGAVKPAANSKVKTPWLVFGGVLLADLVLSVLFYEYGTTNTGVGNVVRNVLWWTCAILIALWVTGAYTAQRQLLKARDSASAALQADTARNVLTKRFANRLRWMVAVVLAGMVDRVAWFLAFNEISVVNVGLMLALAAAVLRGLMPVVTTFASTDGKGSSAVLTLGRAGGYLLVFLLVSWWVTLVYQAVLGALFVGKELDYAGGWLVLGLLATPVVGYVVFTGRNLTFLNLSSLHSFYRARLVRSYMGAANASRFGARGALGAISEVTTQMPVGQEGPSIDDVMPEDDISLTTYRPQDSGGPVHLINVCVNQTQDPRGRIFNQDRRGLSLTVASGGLMRASLEDWTQLSKTSGMSVGRWMAISGAAVAPGMGFQTRGGLAALMTFAGVRLGYWWSKEERDDTHGRARTNPLSKSKGLIAEVFGTFKGTAGPDWFLSDGGHFENTAAYALLAQRADVIVVADCGADPKYKFGDLENLVRIARVDLHADIQFLRPKTPPAPRQPDKSALRTKNRFPARPLEEPPDEVGFFGSINDLASKDGTACLALARVVYGGDRPGTGILILIKPNICEGLPVDLLNFKDQYPEFPQQPTADQFFSEAQWESYFLLGQYLGGKLNRAFIERLLANPDELFETDECSPFEEAKKAARAQPSVLAEAGAAISRLPSRIGQSAVGTTLGLGAVATVAISTWQAIDGVRTSYAKKTEAERAALKELTDLWAKVPPPAIAEQKPQDAALALTNLAAAIVRSADTLCPTNEAKWYIDSPVATQITNDAISQCKDLIRKGKSKATATSAGSACYMLVEASNPNLKGPLPKCLSWKERSLESIPPPLYWGYDYSATRTIDYWHPCEPLRAPLLAAESDYEEDFGPLLAKRSAETYGPPAETSAPPSGCQGRSVSWLDVLDWLQLELGGTFMTASMIKVPPAPPPEAPKTETAPQAGSEGQQGRPVPPKSSAGTETSRSPATGSQGQGPTAAAGAASSQSGRALPSCTDDAEAKASPVAVSNGACKGMQVFVQTYGTAQQPQVACLQRRWEAQLGAKPLSIEDVVETARRRGRITPAPVRQNEIRFHGSDSEGCAREINRVTGGAFVVKPLGAQFTPSRRTLEVWIAPSPPGPTAGR</sequence>
<keyword evidence="3" id="KW-1133">Transmembrane helix</keyword>
<gene>
    <name evidence="5" type="ORF">WKW77_29330</name>
</gene>
<feature type="region of interest" description="Disordered" evidence="2">
    <location>
        <begin position="771"/>
        <end position="794"/>
    </location>
</feature>
<feature type="compositionally biased region" description="Polar residues" evidence="2">
    <location>
        <begin position="1231"/>
        <end position="1240"/>
    </location>
</feature>
<feature type="transmembrane region" description="Helical" evidence="3">
    <location>
        <begin position="295"/>
        <end position="313"/>
    </location>
</feature>
<feature type="transmembrane region" description="Helical" evidence="3">
    <location>
        <begin position="480"/>
        <end position="500"/>
    </location>
</feature>
<comment type="caution">
    <text evidence="5">The sequence shown here is derived from an EMBL/GenBank/DDBJ whole genome shotgun (WGS) entry which is preliminary data.</text>
</comment>
<keyword evidence="1" id="KW-0443">Lipid metabolism</keyword>
<feature type="transmembrane region" description="Helical" evidence="3">
    <location>
        <begin position="449"/>
        <end position="474"/>
    </location>
</feature>
<keyword evidence="3" id="KW-0472">Membrane</keyword>
<dbReference type="Gene3D" id="3.40.1090.10">
    <property type="entry name" value="Cytosolic phospholipase A2 catalytic domain"/>
    <property type="match status" value="1"/>
</dbReference>
<dbReference type="SUPFAM" id="SSF52151">
    <property type="entry name" value="FabD/lysophospholipase-like"/>
    <property type="match status" value="2"/>
</dbReference>
<evidence type="ECO:0000256" key="1">
    <source>
        <dbReference type="ARBA" id="ARBA00023098"/>
    </source>
</evidence>
<evidence type="ECO:0000313" key="6">
    <source>
        <dbReference type="Proteomes" id="UP001365846"/>
    </source>
</evidence>
<dbReference type="RefSeq" id="WP_340360420.1">
    <property type="nucleotide sequence ID" value="NZ_JBBKZU010000018.1"/>
</dbReference>
<protein>
    <submittedName>
        <fullName evidence="5">Patatin-like phospholipase family protein</fullName>
    </submittedName>
</protein>
<dbReference type="InterPro" id="IPR016035">
    <property type="entry name" value="Acyl_Trfase/lysoPLipase"/>
</dbReference>
<dbReference type="Pfam" id="PF01734">
    <property type="entry name" value="Patatin"/>
    <property type="match status" value="1"/>
</dbReference>
<feature type="transmembrane region" description="Helical" evidence="3">
    <location>
        <begin position="329"/>
        <end position="348"/>
    </location>
</feature>
<evidence type="ECO:0000256" key="2">
    <source>
        <dbReference type="SAM" id="MobiDB-lite"/>
    </source>
</evidence>
<organism evidence="5 6">
    <name type="scientific">Variovorax ureilyticus</name>
    <dbReference type="NCBI Taxonomy" id="1836198"/>
    <lineage>
        <taxon>Bacteria</taxon>
        <taxon>Pseudomonadati</taxon>
        <taxon>Pseudomonadota</taxon>
        <taxon>Betaproteobacteria</taxon>
        <taxon>Burkholderiales</taxon>
        <taxon>Comamonadaceae</taxon>
        <taxon>Variovorax</taxon>
    </lineage>
</organism>
<feature type="region of interest" description="Disordered" evidence="2">
    <location>
        <begin position="1"/>
        <end position="41"/>
    </location>
</feature>